<dbReference type="InterPro" id="IPR002941">
    <property type="entry name" value="DNA_methylase_N4/N6"/>
</dbReference>
<organism evidence="10 11">
    <name type="scientific">Humibacter ginsenosidimutans</name>
    <dbReference type="NCBI Taxonomy" id="2599293"/>
    <lineage>
        <taxon>Bacteria</taxon>
        <taxon>Bacillati</taxon>
        <taxon>Actinomycetota</taxon>
        <taxon>Actinomycetes</taxon>
        <taxon>Micrococcales</taxon>
        <taxon>Microbacteriaceae</taxon>
        <taxon>Humibacter</taxon>
    </lineage>
</organism>
<dbReference type="KEGG" id="huw:FPZ11_14810"/>
<dbReference type="GO" id="GO:0008170">
    <property type="term" value="F:N-methyltransferase activity"/>
    <property type="evidence" value="ECO:0007669"/>
    <property type="project" value="InterPro"/>
</dbReference>
<dbReference type="AlphaFoldDB" id="A0A5B8M8E2"/>
<dbReference type="REBASE" id="364424">
    <property type="entry name" value="M.HspWJ71ORF14810P"/>
</dbReference>
<dbReference type="Gene3D" id="3.40.50.150">
    <property type="entry name" value="Vaccinia Virus protein VP39"/>
    <property type="match status" value="2"/>
</dbReference>
<keyword evidence="6" id="KW-0238">DNA-binding</keyword>
<evidence type="ECO:0000313" key="10">
    <source>
        <dbReference type="EMBL" id="QDZ15872.1"/>
    </source>
</evidence>
<dbReference type="PANTHER" id="PTHR13370">
    <property type="entry name" value="RNA METHYLASE-RELATED"/>
    <property type="match status" value="1"/>
</dbReference>
<dbReference type="GO" id="GO:0003677">
    <property type="term" value="F:DNA binding"/>
    <property type="evidence" value="ECO:0007669"/>
    <property type="project" value="UniProtKB-KW"/>
</dbReference>
<evidence type="ECO:0000256" key="6">
    <source>
        <dbReference type="ARBA" id="ARBA00023125"/>
    </source>
</evidence>
<evidence type="ECO:0000256" key="8">
    <source>
        <dbReference type="RuleBase" id="RU362026"/>
    </source>
</evidence>
<protein>
    <recommendedName>
        <fullName evidence="8">Methyltransferase</fullName>
        <ecNumber evidence="8">2.1.1.-</ecNumber>
    </recommendedName>
</protein>
<dbReference type="InterPro" id="IPR017985">
    <property type="entry name" value="MeTrfase_CN4_CS"/>
</dbReference>
<keyword evidence="3 10" id="KW-0808">Transferase</keyword>
<accession>A0A5B8M8E2</accession>
<dbReference type="Proteomes" id="UP000320216">
    <property type="component" value="Chromosome"/>
</dbReference>
<proteinExistence type="inferred from homology"/>
<keyword evidence="4" id="KW-0949">S-adenosyl-L-methionine</keyword>
<dbReference type="PROSITE" id="PS00093">
    <property type="entry name" value="N4_MTASE"/>
    <property type="match status" value="1"/>
</dbReference>
<dbReference type="GO" id="GO:0015667">
    <property type="term" value="F:site-specific DNA-methyltransferase (cytosine-N4-specific) activity"/>
    <property type="evidence" value="ECO:0007669"/>
    <property type="project" value="UniProtKB-EC"/>
</dbReference>
<evidence type="ECO:0000256" key="2">
    <source>
        <dbReference type="ARBA" id="ARBA00022603"/>
    </source>
</evidence>
<dbReference type="Pfam" id="PF01555">
    <property type="entry name" value="N6_N4_Mtase"/>
    <property type="match status" value="1"/>
</dbReference>
<dbReference type="PRINTS" id="PR00508">
    <property type="entry name" value="S21N4MTFRASE"/>
</dbReference>
<evidence type="ECO:0000313" key="11">
    <source>
        <dbReference type="Proteomes" id="UP000320216"/>
    </source>
</evidence>
<dbReference type="GO" id="GO:0032259">
    <property type="term" value="P:methylation"/>
    <property type="evidence" value="ECO:0007669"/>
    <property type="project" value="UniProtKB-KW"/>
</dbReference>
<dbReference type="GO" id="GO:0009307">
    <property type="term" value="P:DNA restriction-modification system"/>
    <property type="evidence" value="ECO:0007669"/>
    <property type="project" value="UniProtKB-KW"/>
</dbReference>
<comment type="similarity">
    <text evidence="1">Belongs to the N(4)/N(6)-methyltransferase family. N(4) subfamily.</text>
</comment>
<name>A0A5B8M8E2_9MICO</name>
<reference evidence="10 11" key="1">
    <citation type="submission" date="2019-07" db="EMBL/GenBank/DDBJ databases">
        <title>Full genome sequence of Humibacter sp. WJ7-1.</title>
        <authorList>
            <person name="Im W.-T."/>
        </authorList>
    </citation>
    <scope>NUCLEOTIDE SEQUENCE [LARGE SCALE GENOMIC DNA]</scope>
    <source>
        <strain evidence="10 11">WJ7-1</strain>
    </source>
</reference>
<sequence>MRVRASHKTESGVVEKQPLSIGKLDKNYTHRLFRYPAKFHPPVVDALLKRYTTSGGLVLDPFCGSGTTLVEAAVNGRRSAGSDVDPLAVAIAHAKSRQYDVEVVQKTAQRLTDRLAEVERPLSAYEDFKFTDLDESEYAKEIGDLWVPQIPKLFHWFRRYVVVDLAQLHGMIAAVEHEGARELLLIVFAAIIRNSSNADPVPVSGLEVTSHMKRLDEEGRLVNPFALYRKKLASALLSIREYADALVDDALVPEVFECDATELTLKQKADAIITSPPYHSAVDYYRRHQLEMYWLGLTAGQSERLELLPKYIGRSRVPASHPSLVEPWKPTPLAAAWEAQMEKSSPSRARDFRAYMASMAKVFARLANLLPADAPALFVVGRSAWDGDDIPTDELFVEMAAHLFELDEHLTYPVINRYMSYARRNGASIDEEHVLVLRRRSDHEQ</sequence>
<evidence type="ECO:0000256" key="5">
    <source>
        <dbReference type="ARBA" id="ARBA00022747"/>
    </source>
</evidence>
<evidence type="ECO:0000256" key="4">
    <source>
        <dbReference type="ARBA" id="ARBA00022691"/>
    </source>
</evidence>
<dbReference type="GO" id="GO:0005737">
    <property type="term" value="C:cytoplasm"/>
    <property type="evidence" value="ECO:0007669"/>
    <property type="project" value="TreeGrafter"/>
</dbReference>
<keyword evidence="2 10" id="KW-0489">Methyltransferase</keyword>
<dbReference type="InterPro" id="IPR029063">
    <property type="entry name" value="SAM-dependent_MTases_sf"/>
</dbReference>
<keyword evidence="11" id="KW-1185">Reference proteome</keyword>
<comment type="catalytic activity">
    <reaction evidence="7">
        <text>a 2'-deoxycytidine in DNA + S-adenosyl-L-methionine = an N(4)-methyl-2'-deoxycytidine in DNA + S-adenosyl-L-homocysteine + H(+)</text>
        <dbReference type="Rhea" id="RHEA:16857"/>
        <dbReference type="Rhea" id="RHEA-COMP:11369"/>
        <dbReference type="Rhea" id="RHEA-COMP:13674"/>
        <dbReference type="ChEBI" id="CHEBI:15378"/>
        <dbReference type="ChEBI" id="CHEBI:57856"/>
        <dbReference type="ChEBI" id="CHEBI:59789"/>
        <dbReference type="ChEBI" id="CHEBI:85452"/>
        <dbReference type="ChEBI" id="CHEBI:137933"/>
        <dbReference type="EC" id="2.1.1.113"/>
    </reaction>
</comment>
<keyword evidence="5" id="KW-0680">Restriction system</keyword>
<dbReference type="OrthoDB" id="9773060at2"/>
<dbReference type="EC" id="2.1.1.-" evidence="8"/>
<evidence type="ECO:0000259" key="9">
    <source>
        <dbReference type="Pfam" id="PF01555"/>
    </source>
</evidence>
<dbReference type="PANTHER" id="PTHR13370:SF3">
    <property type="entry name" value="TRNA (GUANINE(10)-N2)-METHYLTRANSFERASE HOMOLOG"/>
    <property type="match status" value="1"/>
</dbReference>
<dbReference type="RefSeq" id="WP_146321906.1">
    <property type="nucleotide sequence ID" value="NZ_CP042305.1"/>
</dbReference>
<feature type="domain" description="DNA methylase N-4/N-6" evidence="9">
    <location>
        <begin position="25"/>
        <end position="92"/>
    </location>
</feature>
<dbReference type="EMBL" id="CP042305">
    <property type="protein sequence ID" value="QDZ15872.1"/>
    <property type="molecule type" value="Genomic_DNA"/>
</dbReference>
<evidence type="ECO:0000256" key="7">
    <source>
        <dbReference type="ARBA" id="ARBA00049120"/>
    </source>
</evidence>
<gene>
    <name evidence="10" type="ORF">FPZ11_14810</name>
</gene>
<dbReference type="SUPFAM" id="SSF53335">
    <property type="entry name" value="S-adenosyl-L-methionine-dependent methyltransferases"/>
    <property type="match status" value="2"/>
</dbReference>
<evidence type="ECO:0000256" key="1">
    <source>
        <dbReference type="ARBA" id="ARBA00010203"/>
    </source>
</evidence>
<evidence type="ECO:0000256" key="3">
    <source>
        <dbReference type="ARBA" id="ARBA00022679"/>
    </source>
</evidence>
<dbReference type="InterPro" id="IPR001091">
    <property type="entry name" value="RM_Methyltransferase"/>
</dbReference>